<dbReference type="PANTHER" id="PTHR24186:SF37">
    <property type="entry name" value="PGG DOMAIN-CONTAINING PROTEIN"/>
    <property type="match status" value="1"/>
</dbReference>
<feature type="domain" description="PGG" evidence="8">
    <location>
        <begin position="42"/>
        <end position="78"/>
    </location>
</feature>
<protein>
    <recommendedName>
        <fullName evidence="8">PGG domain-containing protein</fullName>
    </recommendedName>
</protein>
<evidence type="ECO:0000256" key="2">
    <source>
        <dbReference type="ARBA" id="ARBA00022692"/>
    </source>
</evidence>
<feature type="transmembrane region" description="Helical" evidence="7">
    <location>
        <begin position="170"/>
        <end position="193"/>
    </location>
</feature>
<dbReference type="EMBL" id="ASHM01031924">
    <property type="protein sequence ID" value="PNX77174.1"/>
    <property type="molecule type" value="Genomic_DNA"/>
</dbReference>
<feature type="domain" description="PGG" evidence="8">
    <location>
        <begin position="124"/>
        <end position="191"/>
    </location>
</feature>
<comment type="subcellular location">
    <subcellularLocation>
        <location evidence="1">Membrane</location>
        <topology evidence="1">Multi-pass membrane protein</topology>
    </subcellularLocation>
</comment>
<evidence type="ECO:0000256" key="3">
    <source>
        <dbReference type="ARBA" id="ARBA00022737"/>
    </source>
</evidence>
<keyword evidence="3" id="KW-0677">Repeat</keyword>
<evidence type="ECO:0000256" key="7">
    <source>
        <dbReference type="SAM" id="Phobius"/>
    </source>
</evidence>
<gene>
    <name evidence="9" type="ORF">L195_g033137</name>
</gene>
<evidence type="ECO:0000259" key="8">
    <source>
        <dbReference type="Pfam" id="PF13962"/>
    </source>
</evidence>
<sequence length="258" mass="29188">MQTVNIEREIERETTTNEEQHKGWRKVLERLGSWLSYNGKDKWLDQMRGNLGLMATVIATMTFQMALNPPGGVRSIKDEANPPTSAYAYPPDAYAYPPDANNGNPNDALSCTLDGYLYLKVCPGESVLAVVYEDLYFRFLVSNTICFIASLSILLLLVSGIPLDHRLPMWMLSIGMWVTLTSLAISYLTAVGMTTPDPLYAKASKFIEMLIRVWMILLAIITLCHTLRLIIWIVKLIYKKIKSKSIRSYSSIARQRVN</sequence>
<dbReference type="ExpressionAtlas" id="A0A2K3LF81">
    <property type="expression patterns" value="baseline"/>
</dbReference>
<organism evidence="9 10">
    <name type="scientific">Trifolium pratense</name>
    <name type="common">Red clover</name>
    <dbReference type="NCBI Taxonomy" id="57577"/>
    <lineage>
        <taxon>Eukaryota</taxon>
        <taxon>Viridiplantae</taxon>
        <taxon>Streptophyta</taxon>
        <taxon>Embryophyta</taxon>
        <taxon>Tracheophyta</taxon>
        <taxon>Spermatophyta</taxon>
        <taxon>Magnoliopsida</taxon>
        <taxon>eudicotyledons</taxon>
        <taxon>Gunneridae</taxon>
        <taxon>Pentapetalae</taxon>
        <taxon>rosids</taxon>
        <taxon>fabids</taxon>
        <taxon>Fabales</taxon>
        <taxon>Fabaceae</taxon>
        <taxon>Papilionoideae</taxon>
        <taxon>50 kb inversion clade</taxon>
        <taxon>NPAAA clade</taxon>
        <taxon>Hologalegina</taxon>
        <taxon>IRL clade</taxon>
        <taxon>Trifolieae</taxon>
        <taxon>Trifolium</taxon>
    </lineage>
</organism>
<keyword evidence="6 7" id="KW-0472">Membrane</keyword>
<dbReference type="Proteomes" id="UP000236291">
    <property type="component" value="Unassembled WGS sequence"/>
</dbReference>
<dbReference type="Pfam" id="PF13962">
    <property type="entry name" value="PGG"/>
    <property type="match status" value="2"/>
</dbReference>
<keyword evidence="4 7" id="KW-1133">Transmembrane helix</keyword>
<dbReference type="InterPro" id="IPR026961">
    <property type="entry name" value="PGG_dom"/>
</dbReference>
<evidence type="ECO:0000256" key="6">
    <source>
        <dbReference type="ARBA" id="ARBA00023136"/>
    </source>
</evidence>
<proteinExistence type="predicted"/>
<dbReference type="AlphaFoldDB" id="A0A2K3LF81"/>
<accession>A0A2K3LF81</accession>
<dbReference type="PANTHER" id="PTHR24186">
    <property type="entry name" value="PROTEIN PHOSPHATASE 1 REGULATORY SUBUNIT"/>
    <property type="match status" value="1"/>
</dbReference>
<feature type="transmembrane region" description="Helical" evidence="7">
    <location>
        <begin position="50"/>
        <end position="67"/>
    </location>
</feature>
<evidence type="ECO:0000256" key="4">
    <source>
        <dbReference type="ARBA" id="ARBA00022989"/>
    </source>
</evidence>
<keyword evidence="5" id="KW-0040">ANK repeat</keyword>
<evidence type="ECO:0000256" key="5">
    <source>
        <dbReference type="ARBA" id="ARBA00023043"/>
    </source>
</evidence>
<dbReference type="GO" id="GO:0005886">
    <property type="term" value="C:plasma membrane"/>
    <property type="evidence" value="ECO:0007669"/>
    <property type="project" value="TreeGrafter"/>
</dbReference>
<dbReference type="STRING" id="57577.A0A2K3LF81"/>
<evidence type="ECO:0000313" key="10">
    <source>
        <dbReference type="Proteomes" id="UP000236291"/>
    </source>
</evidence>
<name>A0A2K3LF81_TRIPR</name>
<evidence type="ECO:0000313" key="9">
    <source>
        <dbReference type="EMBL" id="PNX77174.1"/>
    </source>
</evidence>
<comment type="caution">
    <text evidence="9">The sequence shown here is derived from an EMBL/GenBank/DDBJ whole genome shotgun (WGS) entry which is preliminary data.</text>
</comment>
<evidence type="ECO:0000256" key="1">
    <source>
        <dbReference type="ARBA" id="ARBA00004141"/>
    </source>
</evidence>
<reference evidence="9 10" key="2">
    <citation type="journal article" date="2017" name="Front. Plant Sci.">
        <title>Gene Classification and Mining of Molecular Markers Useful in Red Clover (Trifolium pratense) Breeding.</title>
        <authorList>
            <person name="Istvanek J."/>
            <person name="Dluhosova J."/>
            <person name="Dluhos P."/>
            <person name="Patkova L."/>
            <person name="Nedelnik J."/>
            <person name="Repkova J."/>
        </authorList>
    </citation>
    <scope>NUCLEOTIDE SEQUENCE [LARGE SCALE GENOMIC DNA]</scope>
    <source>
        <strain evidence="10">cv. Tatra</strain>
        <tissue evidence="9">Young leaves</tissue>
    </source>
</reference>
<feature type="transmembrane region" description="Helical" evidence="7">
    <location>
        <begin position="135"/>
        <end position="158"/>
    </location>
</feature>
<feature type="transmembrane region" description="Helical" evidence="7">
    <location>
        <begin position="213"/>
        <end position="238"/>
    </location>
</feature>
<keyword evidence="2 7" id="KW-0812">Transmembrane</keyword>
<reference evidence="9 10" key="1">
    <citation type="journal article" date="2014" name="Am. J. Bot.">
        <title>Genome assembly and annotation for red clover (Trifolium pratense; Fabaceae).</title>
        <authorList>
            <person name="Istvanek J."/>
            <person name="Jaros M."/>
            <person name="Krenek A."/>
            <person name="Repkova J."/>
        </authorList>
    </citation>
    <scope>NUCLEOTIDE SEQUENCE [LARGE SCALE GENOMIC DNA]</scope>
    <source>
        <strain evidence="10">cv. Tatra</strain>
        <tissue evidence="9">Young leaves</tissue>
    </source>
</reference>